<dbReference type="Bgee" id="ENSSSCG00000012131">
    <property type="expression patterns" value="Expressed in epididymis and 44 other cell types or tissues"/>
</dbReference>
<reference evidence="1" key="3">
    <citation type="submission" date="2025-08" db="UniProtKB">
        <authorList>
            <consortium name="Ensembl"/>
        </authorList>
    </citation>
    <scope>IDENTIFICATION</scope>
</reference>
<evidence type="ECO:0000313" key="3">
    <source>
        <dbReference type="VGNC" id="VGNC:90314"/>
    </source>
</evidence>
<name>A0A5G2RCM3_PIG</name>
<reference evidence="2" key="1">
    <citation type="submission" date="2009-11" db="EMBL/GenBank/DDBJ databases">
        <authorList>
            <consortium name="Porcine genome sequencing project"/>
        </authorList>
    </citation>
    <scope>NUCLEOTIDE SEQUENCE [LARGE SCALE GENOMIC DNA]</scope>
    <source>
        <strain evidence="2">Duroc</strain>
    </source>
</reference>
<evidence type="ECO:0000313" key="2">
    <source>
        <dbReference type="Proteomes" id="UP000008227"/>
    </source>
</evidence>
<protein>
    <submittedName>
        <fullName evidence="1">Motile sperm domain containing 2</fullName>
    </submittedName>
</protein>
<accession>A0A5G2RCM3</accession>
<dbReference type="AlphaFoldDB" id="A0A5G2RCM3"/>
<sequence>MAEYQAQNKPKLIADVRRRFEAEYVAGEFGVKAGVQ</sequence>
<dbReference type="Ensembl" id="ENSSSCT00000071807.1">
    <property type="protein sequence ID" value="ENSSSCP00000074161.1"/>
    <property type="gene ID" value="ENSSSCG00000012131.6"/>
</dbReference>
<dbReference type="VGNC" id="VGNC:90314">
    <property type="gene designation" value="MOSPD2"/>
</dbReference>
<evidence type="ECO:0000313" key="1">
    <source>
        <dbReference type="Ensembl" id="ENSSSCP00000074161.1"/>
    </source>
</evidence>
<gene>
    <name evidence="1 3" type="primary">MOSPD2</name>
</gene>
<reference evidence="1" key="4">
    <citation type="submission" date="2025-09" db="UniProtKB">
        <authorList>
            <consortium name="Ensembl"/>
        </authorList>
    </citation>
    <scope>IDENTIFICATION</scope>
</reference>
<reference evidence="1" key="2">
    <citation type="journal article" date="2020" name="Gigascience">
        <title>An improved pig reference genome sequence to enable pig genetics and genomics research.</title>
        <authorList>
            <person name="Warr A."/>
            <person name="Affara N."/>
            <person name="Aken B."/>
            <person name="Beiki H."/>
            <person name="Bickhart D.M."/>
            <person name="Billis K."/>
            <person name="Chow W."/>
            <person name="Eory L."/>
            <person name="Finlayson H.A."/>
            <person name="Flicek P."/>
            <person name="Giron C.G."/>
            <person name="Griffin D.K."/>
            <person name="Hall R."/>
            <person name="Hannum G."/>
            <person name="Hourlier T."/>
            <person name="Howe K."/>
            <person name="Hume D.A."/>
            <person name="Izuogu O."/>
            <person name="Kim K."/>
            <person name="Koren S."/>
            <person name="Liu H."/>
            <person name="Manchanda N."/>
            <person name="Martin F.J."/>
            <person name="Nonneman D.J."/>
            <person name="O'Connor R.E."/>
            <person name="Phillippy A.M."/>
            <person name="Rohrer G.A."/>
            <person name="Rosen B.D."/>
            <person name="Rund L.A."/>
            <person name="Sargent C.A."/>
            <person name="Schook L.B."/>
            <person name="Schroeder S.G."/>
            <person name="Schwartz A.S."/>
            <person name="Skinner B.M."/>
            <person name="Talbot R."/>
            <person name="Tseng E."/>
            <person name="Tuggle C.K."/>
            <person name="Watson M."/>
            <person name="Smith T.P.L."/>
            <person name="Archibald A.L."/>
        </authorList>
    </citation>
    <scope>NUCLEOTIDE SEQUENCE [LARGE SCALE GENOMIC DNA]</scope>
    <source>
        <strain evidence="1">Duroc</strain>
    </source>
</reference>
<dbReference type="Proteomes" id="UP000008227">
    <property type="component" value="Chromosome X"/>
</dbReference>
<proteinExistence type="predicted"/>
<dbReference type="ExpressionAtlas" id="A0A5G2RCM3">
    <property type="expression patterns" value="baseline and differential"/>
</dbReference>
<keyword evidence="2" id="KW-1185">Reference proteome</keyword>
<dbReference type="GeneTree" id="ENSGT00390000016713"/>
<organism evidence="1 2">
    <name type="scientific">Sus scrofa</name>
    <name type="common">Pig</name>
    <dbReference type="NCBI Taxonomy" id="9823"/>
    <lineage>
        <taxon>Eukaryota</taxon>
        <taxon>Metazoa</taxon>
        <taxon>Chordata</taxon>
        <taxon>Craniata</taxon>
        <taxon>Vertebrata</taxon>
        <taxon>Euteleostomi</taxon>
        <taxon>Mammalia</taxon>
        <taxon>Eutheria</taxon>
        <taxon>Laurasiatheria</taxon>
        <taxon>Artiodactyla</taxon>
        <taxon>Suina</taxon>
        <taxon>Suidae</taxon>
        <taxon>Sus</taxon>
    </lineage>
</organism>